<comment type="caution">
    <text evidence="4">The sequence shown here is derived from an EMBL/GenBank/DDBJ whole genome shotgun (WGS) entry which is preliminary data.</text>
</comment>
<name>T1BI87_9ZZZZ</name>
<dbReference type="GO" id="GO:0015940">
    <property type="term" value="P:pantothenate biosynthetic process"/>
    <property type="evidence" value="ECO:0007669"/>
    <property type="project" value="InterPro"/>
</dbReference>
<gene>
    <name evidence="4" type="ORF">B1A_07391</name>
</gene>
<accession>T1BI87</accession>
<dbReference type="InterPro" id="IPR003700">
    <property type="entry name" value="Pantoate_hydroxy_MeTrfase"/>
</dbReference>
<dbReference type="Gene3D" id="3.20.20.60">
    <property type="entry name" value="Phosphoenolpyruvate-binding domains"/>
    <property type="match status" value="1"/>
</dbReference>
<dbReference type="PANTHER" id="PTHR20881:SF0">
    <property type="entry name" value="3-METHYL-2-OXOBUTANOATE HYDROXYMETHYLTRANSFERASE"/>
    <property type="match status" value="1"/>
</dbReference>
<keyword evidence="4" id="KW-0489">Methyltransferase</keyword>
<reference evidence="4" key="2">
    <citation type="journal article" date="2014" name="ISME J.">
        <title>Microbial stratification in low pH oxic and suboxic macroscopic growths along an acid mine drainage.</title>
        <authorList>
            <person name="Mendez-Garcia C."/>
            <person name="Mesa V."/>
            <person name="Sprenger R.R."/>
            <person name="Richter M."/>
            <person name="Diez M.S."/>
            <person name="Solano J."/>
            <person name="Bargiela R."/>
            <person name="Golyshina O.V."/>
            <person name="Manteca A."/>
            <person name="Ramos J.L."/>
            <person name="Gallego J.R."/>
            <person name="Llorente I."/>
            <person name="Martins Dos Santos V.A."/>
            <person name="Jensen O.N."/>
            <person name="Pelaez A.I."/>
            <person name="Sanchez J."/>
            <person name="Ferrer M."/>
        </authorList>
    </citation>
    <scope>NUCLEOTIDE SEQUENCE</scope>
</reference>
<dbReference type="SUPFAM" id="SSF51621">
    <property type="entry name" value="Phosphoenolpyruvate/pyruvate domain"/>
    <property type="match status" value="1"/>
</dbReference>
<sequence>MPAALAARISQALQIPVIGIGAGVECDGQVLVLYDMLGITPGKRPKFSKDFLTDAGSVANALKAYVAAVRAAEFPGAEHVY</sequence>
<dbReference type="GO" id="GO:0008168">
    <property type="term" value="F:methyltransferase activity"/>
    <property type="evidence" value="ECO:0007669"/>
    <property type="project" value="UniProtKB-KW"/>
</dbReference>
<dbReference type="InterPro" id="IPR015813">
    <property type="entry name" value="Pyrv/PenolPyrv_kinase-like_dom"/>
</dbReference>
<dbReference type="GO" id="GO:0005737">
    <property type="term" value="C:cytoplasm"/>
    <property type="evidence" value="ECO:0007669"/>
    <property type="project" value="TreeGrafter"/>
</dbReference>
<protein>
    <recommendedName>
        <fullName evidence="2">3-methyl-2-oxobutanoate hydroxymethyltransferase</fullName>
        <ecNumber evidence="2">2.1.2.11</ecNumber>
    </recommendedName>
</protein>
<dbReference type="Pfam" id="PF02548">
    <property type="entry name" value="Pantoate_transf"/>
    <property type="match status" value="1"/>
</dbReference>
<dbReference type="GO" id="GO:0003864">
    <property type="term" value="F:3-methyl-2-oxobutanoate hydroxymethyltransferase activity"/>
    <property type="evidence" value="ECO:0007669"/>
    <property type="project" value="UniProtKB-EC"/>
</dbReference>
<dbReference type="EC" id="2.1.2.11" evidence="2"/>
<comment type="similarity">
    <text evidence="1">Belongs to the PanB family.</text>
</comment>
<dbReference type="GO" id="GO:0032259">
    <property type="term" value="P:methylation"/>
    <property type="evidence" value="ECO:0007669"/>
    <property type="project" value="UniProtKB-KW"/>
</dbReference>
<evidence type="ECO:0000256" key="1">
    <source>
        <dbReference type="ARBA" id="ARBA00008676"/>
    </source>
</evidence>
<dbReference type="AlphaFoldDB" id="T1BI87"/>
<dbReference type="PANTHER" id="PTHR20881">
    <property type="entry name" value="3-METHYL-2-OXOBUTANOATE HYDROXYMETHYLTRANSFERASE"/>
    <property type="match status" value="1"/>
</dbReference>
<dbReference type="EMBL" id="AUZX01005325">
    <property type="protein sequence ID" value="EQD68343.1"/>
    <property type="molecule type" value="Genomic_DNA"/>
</dbReference>
<evidence type="ECO:0000313" key="4">
    <source>
        <dbReference type="EMBL" id="EQD68343.1"/>
    </source>
</evidence>
<dbReference type="InterPro" id="IPR040442">
    <property type="entry name" value="Pyrv_kinase-like_dom_sf"/>
</dbReference>
<keyword evidence="3 4" id="KW-0808">Transferase</keyword>
<proteinExistence type="inferred from homology"/>
<evidence type="ECO:0000256" key="2">
    <source>
        <dbReference type="ARBA" id="ARBA00012618"/>
    </source>
</evidence>
<reference evidence="4" key="1">
    <citation type="submission" date="2013-08" db="EMBL/GenBank/DDBJ databases">
        <authorList>
            <person name="Mendez C."/>
            <person name="Richter M."/>
            <person name="Ferrer M."/>
            <person name="Sanchez J."/>
        </authorList>
    </citation>
    <scope>NUCLEOTIDE SEQUENCE</scope>
</reference>
<evidence type="ECO:0000256" key="3">
    <source>
        <dbReference type="ARBA" id="ARBA00022679"/>
    </source>
</evidence>
<dbReference type="GO" id="GO:0000287">
    <property type="term" value="F:magnesium ion binding"/>
    <property type="evidence" value="ECO:0007669"/>
    <property type="project" value="TreeGrafter"/>
</dbReference>
<organism evidence="4">
    <name type="scientific">mine drainage metagenome</name>
    <dbReference type="NCBI Taxonomy" id="410659"/>
    <lineage>
        <taxon>unclassified sequences</taxon>
        <taxon>metagenomes</taxon>
        <taxon>ecological metagenomes</taxon>
    </lineage>
</organism>